<dbReference type="Pfam" id="PF01713">
    <property type="entry name" value="Smr"/>
    <property type="match status" value="1"/>
</dbReference>
<name>A0A2A6Z9A8_9FIRM</name>
<gene>
    <name evidence="1" type="ORF">CGS46_11310</name>
</gene>
<dbReference type="CDD" id="cd03280">
    <property type="entry name" value="ABC_MutS2"/>
    <property type="match status" value="1"/>
</dbReference>
<dbReference type="GO" id="GO:0030983">
    <property type="term" value="F:mismatched DNA binding"/>
    <property type="evidence" value="ECO:0007669"/>
    <property type="project" value="InterPro"/>
</dbReference>
<dbReference type="PANTHER" id="PTHR48466:SF2">
    <property type="entry name" value="OS10G0509000 PROTEIN"/>
    <property type="match status" value="1"/>
</dbReference>
<dbReference type="GO" id="GO:0019843">
    <property type="term" value="F:rRNA binding"/>
    <property type="evidence" value="ECO:0007669"/>
    <property type="project" value="UniProtKB-UniRule"/>
</dbReference>
<dbReference type="NCBIfam" id="TIGR01069">
    <property type="entry name" value="mutS2"/>
    <property type="match status" value="1"/>
</dbReference>
<dbReference type="InterPro" id="IPR045076">
    <property type="entry name" value="MutS"/>
</dbReference>
<accession>A0A2A6Z9A8</accession>
<dbReference type="InterPro" id="IPR036063">
    <property type="entry name" value="Smr_dom_sf"/>
</dbReference>
<dbReference type="GO" id="GO:0005524">
    <property type="term" value="F:ATP binding"/>
    <property type="evidence" value="ECO:0007669"/>
    <property type="project" value="UniProtKB-UniRule"/>
</dbReference>
<dbReference type="PIRSF" id="PIRSF005814">
    <property type="entry name" value="MutS_YshD"/>
    <property type="match status" value="1"/>
</dbReference>
<dbReference type="SUPFAM" id="SSF52540">
    <property type="entry name" value="P-loop containing nucleoside triphosphate hydrolases"/>
    <property type="match status" value="1"/>
</dbReference>
<dbReference type="InterPro" id="IPR046893">
    <property type="entry name" value="MSSS"/>
</dbReference>
<comment type="caution">
    <text evidence="1">The sequence shown here is derived from an EMBL/GenBank/DDBJ whole genome shotgun (WGS) entry which is preliminary data.</text>
</comment>
<keyword evidence="2" id="KW-1185">Reference proteome</keyword>
<dbReference type="SMART" id="SM00534">
    <property type="entry name" value="MUTSac"/>
    <property type="match status" value="1"/>
</dbReference>
<keyword evidence="1" id="KW-0540">Nuclease</keyword>
<dbReference type="Pfam" id="PF20297">
    <property type="entry name" value="MSSS"/>
    <property type="match status" value="1"/>
</dbReference>
<dbReference type="SUPFAM" id="SSF160443">
    <property type="entry name" value="SMR domain-like"/>
    <property type="match status" value="1"/>
</dbReference>
<dbReference type="GO" id="GO:0072344">
    <property type="term" value="P:rescue of stalled ribosome"/>
    <property type="evidence" value="ECO:0007669"/>
    <property type="project" value="UniProtKB-UniRule"/>
</dbReference>
<dbReference type="FunFam" id="3.40.50.300:FF:000830">
    <property type="entry name" value="Endonuclease MutS2"/>
    <property type="match status" value="1"/>
</dbReference>
<dbReference type="SUPFAM" id="SSF48334">
    <property type="entry name" value="DNA repair protein MutS, domain III"/>
    <property type="match status" value="1"/>
</dbReference>
<dbReference type="PANTHER" id="PTHR48466">
    <property type="entry name" value="OS10G0509000 PROTEIN-RELATED"/>
    <property type="match status" value="1"/>
</dbReference>
<reference evidence="1 2" key="1">
    <citation type="journal article" date="2017" name="Front. Microbiol.">
        <title>New Insights into the Diversity of the Genus Faecalibacterium.</title>
        <authorList>
            <person name="Benevides L."/>
            <person name="Burman S."/>
            <person name="Martin R."/>
            <person name="Robert V."/>
            <person name="Thomas M."/>
            <person name="Miquel S."/>
            <person name="Chain F."/>
            <person name="Sokol H."/>
            <person name="Bermudez-Humaran L.G."/>
            <person name="Morrison M."/>
            <person name="Langella P."/>
            <person name="Azevedo V.A."/>
            <person name="Chatel J.M."/>
            <person name="Soares S."/>
        </authorList>
    </citation>
    <scope>NUCLEOTIDE SEQUENCE [LARGE SCALE GENOMIC DNA]</scope>
    <source>
        <strain evidence="2">CNCM I-4540</strain>
    </source>
</reference>
<organism evidence="1 2">
    <name type="scientific">Faecalibacterium langellae</name>
    <dbReference type="NCBI Taxonomy" id="3435293"/>
    <lineage>
        <taxon>Bacteria</taxon>
        <taxon>Bacillati</taxon>
        <taxon>Bacillota</taxon>
        <taxon>Clostridia</taxon>
        <taxon>Eubacteriales</taxon>
        <taxon>Oscillospiraceae</taxon>
        <taxon>Faecalibacterium</taxon>
    </lineage>
</organism>
<dbReference type="InterPro" id="IPR000432">
    <property type="entry name" value="DNA_mismatch_repair_MutS_C"/>
</dbReference>
<dbReference type="InterPro" id="IPR007696">
    <property type="entry name" value="DNA_mismatch_repair_MutS_core"/>
</dbReference>
<dbReference type="InterPro" id="IPR036187">
    <property type="entry name" value="DNA_mismatch_repair_MutS_sf"/>
</dbReference>
<proteinExistence type="inferred from homology"/>
<dbReference type="InterPro" id="IPR027417">
    <property type="entry name" value="P-loop_NTPase"/>
</dbReference>
<dbReference type="GO" id="GO:0043023">
    <property type="term" value="F:ribosomal large subunit binding"/>
    <property type="evidence" value="ECO:0007669"/>
    <property type="project" value="UniProtKB-UniRule"/>
</dbReference>
<dbReference type="Pfam" id="PF00488">
    <property type="entry name" value="MutS_V"/>
    <property type="match status" value="1"/>
</dbReference>
<dbReference type="Proteomes" id="UP000220752">
    <property type="component" value="Unassembled WGS sequence"/>
</dbReference>
<dbReference type="HAMAP" id="MF_00092">
    <property type="entry name" value="MutS2"/>
    <property type="match status" value="1"/>
</dbReference>
<dbReference type="Gene3D" id="3.30.1370.110">
    <property type="match status" value="1"/>
</dbReference>
<dbReference type="PROSITE" id="PS00486">
    <property type="entry name" value="DNA_MISMATCH_REPAIR_2"/>
    <property type="match status" value="1"/>
</dbReference>
<dbReference type="EMBL" id="NMTQ01000036">
    <property type="protein sequence ID" value="PDX57950.1"/>
    <property type="molecule type" value="Genomic_DNA"/>
</dbReference>
<dbReference type="GO" id="GO:0140664">
    <property type="term" value="F:ATP-dependent DNA damage sensor activity"/>
    <property type="evidence" value="ECO:0007669"/>
    <property type="project" value="InterPro"/>
</dbReference>
<dbReference type="InterPro" id="IPR005747">
    <property type="entry name" value="MutS2"/>
</dbReference>
<dbReference type="SMART" id="SM00463">
    <property type="entry name" value="SMR"/>
    <property type="match status" value="1"/>
</dbReference>
<dbReference type="GO" id="GO:0045910">
    <property type="term" value="P:negative regulation of DNA recombination"/>
    <property type="evidence" value="ECO:0007669"/>
    <property type="project" value="InterPro"/>
</dbReference>
<dbReference type="PROSITE" id="PS50828">
    <property type="entry name" value="SMR"/>
    <property type="match status" value="1"/>
</dbReference>
<keyword evidence="1" id="KW-0378">Hydrolase</keyword>
<dbReference type="GO" id="GO:0004519">
    <property type="term" value="F:endonuclease activity"/>
    <property type="evidence" value="ECO:0007669"/>
    <property type="project" value="UniProtKB-UniRule"/>
</dbReference>
<keyword evidence="1" id="KW-0255">Endonuclease</keyword>
<dbReference type="InterPro" id="IPR002625">
    <property type="entry name" value="Smr_dom"/>
</dbReference>
<evidence type="ECO:0000313" key="1">
    <source>
        <dbReference type="EMBL" id="PDX57950.1"/>
    </source>
</evidence>
<dbReference type="SMART" id="SM00533">
    <property type="entry name" value="MUTSd"/>
    <property type="match status" value="1"/>
</dbReference>
<dbReference type="GO" id="GO:0016887">
    <property type="term" value="F:ATP hydrolysis activity"/>
    <property type="evidence" value="ECO:0007669"/>
    <property type="project" value="InterPro"/>
</dbReference>
<dbReference type="Gene3D" id="3.40.50.300">
    <property type="entry name" value="P-loop containing nucleotide triphosphate hydrolases"/>
    <property type="match status" value="1"/>
</dbReference>
<sequence>METSYLKTLELDKIIARAAEGCVCKEAREMLLATQPQCDPDEVRYALEQTDAINTLLIKNGSPRFGGVENVSQLAARAVKGGVLSMGELLMVAGALRNFQNLSSWYGASEHDALPTDDLFYALAPQPGLEQQISSAILAPDAMADTASHTLNDLRKKIRATENSIRDRLESMVRNMDTSKYLQESVVSMRNGRYVVPVKSEYRGEVSGIIHDVSSTGATVFVEPQAVVEANARILQYRAQEAQEIERILVAFTAQVAAIEPQFQYSYKAMLEIDVLLAKARLALDLKAFKPAVRTDDSFSLIRARHPLIDPKKCVPVDIALGRDYDSLIITGPNTGGKTVTLKTAGLLCAMAQCGFLIPADERSEICVFDEFLVDIGDEQSIEQSLSTFSGHMKKITGILELAMPHTLVLLDELGAGTDPAEGAALAVAIIEELRRRGVLLMATTHYAELKVFALETKGVVNASCEFDLETLRPTYKLSVGVPGKSNAFLISEKLGIPERVIEAAQQHLSAEDKRLDAVLGQLDDLKLQLKESQNEVEELKNEASHQLEAAQKKRDELIRQGENELEAARAKARALAQQVESQAYALTDELRQLQKDERMSTQQKAQRAREIAKKESEKLFIGSEAVHNPVKEFVPLKEVKVGQEVCIAELNQLATVLALPDKNGDVLVRAGIIKTKVPLKGLKQPEKLVKEKKPQTKAQQRYSRLTGDANRPNGRVERVQRSAKMECNLLGLTVDEALPEVDSFIDRAILNGQTVVYLIHGNGTGALRTAIHKHLRGNRMVKSFRLGRYGEGESGVTVVELK</sequence>
<protein>
    <submittedName>
        <fullName evidence="1">Endonuclease MutS2</fullName>
    </submittedName>
</protein>
<evidence type="ECO:0000313" key="2">
    <source>
        <dbReference type="Proteomes" id="UP000220752"/>
    </source>
</evidence>
<dbReference type="GO" id="GO:0006298">
    <property type="term" value="P:mismatch repair"/>
    <property type="evidence" value="ECO:0007669"/>
    <property type="project" value="InterPro"/>
</dbReference>